<sequence length="211" mass="22402">MVSFTKGRIGEVSCGAPSDQFVDPTPRLPLELALANDLGSRLPPETQIPDSKPALDPICSENEGQDVAVGHLPKAEKGVCANSEQSTSASSSNFVPANVMDGRHAGAILMEYDTLVGGLRSDPGAKELATLIRPVSTMNSRKVCTLLIISIISMAILNYSGVEATRVLAEEFGRGNHLQTYSSSVYQKAKFTMSCWLERLASGPSPRGAGH</sequence>
<evidence type="ECO:0000313" key="3">
    <source>
        <dbReference type="Proteomes" id="UP001472677"/>
    </source>
</evidence>
<keyword evidence="3" id="KW-1185">Reference proteome</keyword>
<feature type="region of interest" description="Disordered" evidence="1">
    <location>
        <begin position="40"/>
        <end position="60"/>
    </location>
</feature>
<dbReference type="EMBL" id="JBBPBM010000061">
    <property type="protein sequence ID" value="KAK8516001.1"/>
    <property type="molecule type" value="Genomic_DNA"/>
</dbReference>
<evidence type="ECO:0000256" key="1">
    <source>
        <dbReference type="SAM" id="MobiDB-lite"/>
    </source>
</evidence>
<organism evidence="2 3">
    <name type="scientific">Hibiscus sabdariffa</name>
    <name type="common">roselle</name>
    <dbReference type="NCBI Taxonomy" id="183260"/>
    <lineage>
        <taxon>Eukaryota</taxon>
        <taxon>Viridiplantae</taxon>
        <taxon>Streptophyta</taxon>
        <taxon>Embryophyta</taxon>
        <taxon>Tracheophyta</taxon>
        <taxon>Spermatophyta</taxon>
        <taxon>Magnoliopsida</taxon>
        <taxon>eudicotyledons</taxon>
        <taxon>Gunneridae</taxon>
        <taxon>Pentapetalae</taxon>
        <taxon>rosids</taxon>
        <taxon>malvids</taxon>
        <taxon>Malvales</taxon>
        <taxon>Malvaceae</taxon>
        <taxon>Malvoideae</taxon>
        <taxon>Hibiscus</taxon>
    </lineage>
</organism>
<dbReference type="PANTHER" id="PTHR37245">
    <property type="entry name" value="PAMP-INDUCED SECRETED PEPTIDE 1"/>
    <property type="match status" value="1"/>
</dbReference>
<dbReference type="Proteomes" id="UP001472677">
    <property type="component" value="Unassembled WGS sequence"/>
</dbReference>
<reference evidence="2 3" key="1">
    <citation type="journal article" date="2024" name="G3 (Bethesda)">
        <title>Genome assembly of Hibiscus sabdariffa L. provides insights into metabolisms of medicinal natural products.</title>
        <authorList>
            <person name="Kim T."/>
        </authorList>
    </citation>
    <scope>NUCLEOTIDE SEQUENCE [LARGE SCALE GENOMIC DNA]</scope>
    <source>
        <strain evidence="2">TK-2024</strain>
        <tissue evidence="2">Old leaves</tissue>
    </source>
</reference>
<name>A0ABR2C9R7_9ROSI</name>
<accession>A0ABR2C9R7</accession>
<dbReference type="PANTHER" id="PTHR37245:SF4">
    <property type="entry name" value="PAMP-INDUCED SECRETED PEPTIDE 1"/>
    <property type="match status" value="1"/>
</dbReference>
<gene>
    <name evidence="2" type="ORF">V6N12_066839</name>
</gene>
<evidence type="ECO:0000313" key="2">
    <source>
        <dbReference type="EMBL" id="KAK8516001.1"/>
    </source>
</evidence>
<dbReference type="InterPro" id="IPR040273">
    <property type="entry name" value="PIP1"/>
</dbReference>
<proteinExistence type="predicted"/>
<protein>
    <submittedName>
        <fullName evidence="2">Uncharacterized protein</fullName>
    </submittedName>
</protein>
<comment type="caution">
    <text evidence="2">The sequence shown here is derived from an EMBL/GenBank/DDBJ whole genome shotgun (WGS) entry which is preliminary data.</text>
</comment>